<evidence type="ECO:0000256" key="1">
    <source>
        <dbReference type="RuleBase" id="RU365066"/>
    </source>
</evidence>
<dbReference type="Proteomes" id="UP000737018">
    <property type="component" value="Unassembled WGS sequence"/>
</dbReference>
<keyword evidence="1" id="KW-0333">Golgi apparatus</keyword>
<dbReference type="PANTHER" id="PTHR32195:SF26">
    <property type="entry name" value="TRYPTOPHAN OR TYROSINE TRANSPORTER PROTEIN"/>
    <property type="match status" value="1"/>
</dbReference>
<dbReference type="PANTHER" id="PTHR32195">
    <property type="entry name" value="OS07G0662800 PROTEIN"/>
    <property type="match status" value="1"/>
</dbReference>
<dbReference type="Pfam" id="PF11523">
    <property type="entry name" value="DUF3223"/>
    <property type="match status" value="1"/>
</dbReference>
<sequence>MAMRTLGTAGVQIACWSYIFIHYALLVAYVAHSSDVLTNFLGIPLWESATLFSLIFGCICYFGREHGWVSFFILLYYKLPLRPDKRTYYEYTGLWHISGILSMNSWFWSAVFHSRKLMLLFQLVLAGDTEFAKDATFGYKASNLREWVEDKTCGRIPASKVTSISIQLLRKGGPDAIFERLCNLPKVSKHSSFQESQCFYVVSTDGRKEDFSYRKCLDSFIKGKYPDVAETFRRRTILQRKLRMKIGNVFSLLPARPQQNQN</sequence>
<dbReference type="GO" id="GO:0006506">
    <property type="term" value="P:GPI anchor biosynthetic process"/>
    <property type="evidence" value="ECO:0007669"/>
    <property type="project" value="UniProtKB-KW"/>
</dbReference>
<protein>
    <recommendedName>
        <fullName evidence="1">Post-GPI attachment to proteins factor 3</fullName>
    </recommendedName>
</protein>
<proteinExistence type="inferred from homology"/>
<dbReference type="InterPro" id="IPR010737">
    <property type="entry name" value="4-carb_acid_sugar_kinase_N"/>
</dbReference>
<feature type="transmembrane region" description="Helical" evidence="1">
    <location>
        <begin position="51"/>
        <end position="76"/>
    </location>
</feature>
<comment type="function">
    <text evidence="1">Involved in the lipid remodeling steps of GPI-anchor maturation.</text>
</comment>
<dbReference type="Pfam" id="PF07005">
    <property type="entry name" value="SBD_N"/>
    <property type="match status" value="1"/>
</dbReference>
<dbReference type="InterPro" id="IPR007217">
    <property type="entry name" value="Per1-like"/>
</dbReference>
<name>A0A8J4RCJ5_9ROSI</name>
<evidence type="ECO:0000313" key="3">
    <source>
        <dbReference type="EMBL" id="KAF3967800.1"/>
    </source>
</evidence>
<dbReference type="Pfam" id="PF04080">
    <property type="entry name" value="Per1"/>
    <property type="match status" value="1"/>
</dbReference>
<dbReference type="OrthoDB" id="1926397at2759"/>
<keyword evidence="1" id="KW-0337">GPI-anchor biosynthesis</keyword>
<dbReference type="AlphaFoldDB" id="A0A8J4RCJ5"/>
<dbReference type="GO" id="GO:0003333">
    <property type="term" value="P:amino acid transmembrane transport"/>
    <property type="evidence" value="ECO:0007669"/>
    <property type="project" value="InterPro"/>
</dbReference>
<dbReference type="GO" id="GO:0005886">
    <property type="term" value="C:plasma membrane"/>
    <property type="evidence" value="ECO:0007669"/>
    <property type="project" value="UniProtKB-SubCell"/>
</dbReference>
<feature type="domain" description="Four-carbon acid sugar kinase N-terminal" evidence="2">
    <location>
        <begin position="119"/>
        <end position="183"/>
    </location>
</feature>
<feature type="transmembrane region" description="Helical" evidence="1">
    <location>
        <begin position="88"/>
        <end position="108"/>
    </location>
</feature>
<keyword evidence="1" id="KW-0812">Transmembrane</keyword>
<keyword evidence="1" id="KW-1133">Transmembrane helix</keyword>
<comment type="caution">
    <text evidence="1">Lacks conserved residue(s) required for the propagation of feature annotation.</text>
</comment>
<accession>A0A8J4RCJ5</accession>
<reference evidence="3" key="1">
    <citation type="submission" date="2020-03" db="EMBL/GenBank/DDBJ databases">
        <title>Castanea mollissima Vanexum genome sequencing.</title>
        <authorList>
            <person name="Staton M."/>
        </authorList>
    </citation>
    <scope>NUCLEOTIDE SEQUENCE</scope>
    <source>
        <tissue evidence="3">Leaf</tissue>
    </source>
</reference>
<evidence type="ECO:0000313" key="4">
    <source>
        <dbReference type="Proteomes" id="UP000737018"/>
    </source>
</evidence>
<comment type="subcellular location">
    <subcellularLocation>
        <location evidence="1">Golgi apparatus membrane</location>
        <topology evidence="1">Multi-pass membrane protein</topology>
    </subcellularLocation>
</comment>
<feature type="transmembrane region" description="Helical" evidence="1">
    <location>
        <begin position="12"/>
        <end position="31"/>
    </location>
</feature>
<organism evidence="3 4">
    <name type="scientific">Castanea mollissima</name>
    <name type="common">Chinese chestnut</name>
    <dbReference type="NCBI Taxonomy" id="60419"/>
    <lineage>
        <taxon>Eukaryota</taxon>
        <taxon>Viridiplantae</taxon>
        <taxon>Streptophyta</taxon>
        <taxon>Embryophyta</taxon>
        <taxon>Tracheophyta</taxon>
        <taxon>Spermatophyta</taxon>
        <taxon>Magnoliopsida</taxon>
        <taxon>eudicotyledons</taxon>
        <taxon>Gunneridae</taxon>
        <taxon>Pentapetalae</taxon>
        <taxon>rosids</taxon>
        <taxon>fabids</taxon>
        <taxon>Fagales</taxon>
        <taxon>Fagaceae</taxon>
        <taxon>Castanea</taxon>
    </lineage>
</organism>
<dbReference type="GO" id="GO:0000139">
    <property type="term" value="C:Golgi membrane"/>
    <property type="evidence" value="ECO:0007669"/>
    <property type="project" value="UniProtKB-SubCell"/>
</dbReference>
<keyword evidence="4" id="KW-1185">Reference proteome</keyword>
<dbReference type="Gene3D" id="3.10.450.40">
    <property type="match status" value="1"/>
</dbReference>
<comment type="similarity">
    <text evidence="1">Belongs to the PGAP3 family.</text>
</comment>
<gene>
    <name evidence="3" type="ORF">CMV_008240</name>
</gene>
<evidence type="ECO:0000259" key="2">
    <source>
        <dbReference type="Pfam" id="PF07005"/>
    </source>
</evidence>
<comment type="caution">
    <text evidence="3">The sequence shown here is derived from an EMBL/GenBank/DDBJ whole genome shotgun (WGS) entry which is preliminary data.</text>
</comment>
<keyword evidence="1" id="KW-0472">Membrane</keyword>
<dbReference type="EMBL" id="JRKL02000850">
    <property type="protein sequence ID" value="KAF3967800.1"/>
    <property type="molecule type" value="Genomic_DNA"/>
</dbReference>